<dbReference type="GO" id="GO:0016020">
    <property type="term" value="C:membrane"/>
    <property type="evidence" value="ECO:0007669"/>
    <property type="project" value="UniProtKB-SubCell"/>
</dbReference>
<evidence type="ECO:0000256" key="1">
    <source>
        <dbReference type="ARBA" id="ARBA00004370"/>
    </source>
</evidence>
<dbReference type="PANTHER" id="PTHR37042">
    <property type="entry name" value="OUTER MEMBRANE PROTEIN RV1973"/>
    <property type="match status" value="1"/>
</dbReference>
<feature type="transmembrane region" description="Helical" evidence="3">
    <location>
        <begin position="20"/>
        <end position="39"/>
    </location>
</feature>
<protein>
    <recommendedName>
        <fullName evidence="6">Mce-associated membrane protein</fullName>
    </recommendedName>
</protein>
<evidence type="ECO:0000313" key="4">
    <source>
        <dbReference type="EMBL" id="NEA27866.1"/>
    </source>
</evidence>
<sequence>MAVISSLGRVVPGGGRGRLVVLLGALTIAFGVGAAWLHGEAGDLTGAPSARNGALTDNAGTSEVKGQITSAVNTAFSYNYADVGKTEKAAREVLTGKAVQQYEQLFALVHRQAPEQKQVLTTTVTDSAVKSLAGDRARLLVFADQRNTRTDKNQTSYSAAVIAVDAVRINGKWRIGNIDPLAG</sequence>
<dbReference type="RefSeq" id="WP_163062420.1">
    <property type="nucleotide sequence ID" value="NZ_JAAGLI010000971.1"/>
</dbReference>
<evidence type="ECO:0000313" key="5">
    <source>
        <dbReference type="Proteomes" id="UP000475532"/>
    </source>
</evidence>
<dbReference type="EMBL" id="JAAGLI010000971">
    <property type="protein sequence ID" value="NEA27866.1"/>
    <property type="molecule type" value="Genomic_DNA"/>
</dbReference>
<proteinExistence type="predicted"/>
<dbReference type="AlphaFoldDB" id="A0A6L9QRT9"/>
<evidence type="ECO:0000256" key="2">
    <source>
        <dbReference type="ARBA" id="ARBA00023136"/>
    </source>
</evidence>
<comment type="caution">
    <text evidence="4">The sequence shown here is derived from an EMBL/GenBank/DDBJ whole genome shotgun (WGS) entry which is preliminary data.</text>
</comment>
<dbReference type="Proteomes" id="UP000475532">
    <property type="component" value="Unassembled WGS sequence"/>
</dbReference>
<comment type="subcellular location">
    <subcellularLocation>
        <location evidence="1">Membrane</location>
    </subcellularLocation>
</comment>
<evidence type="ECO:0000256" key="3">
    <source>
        <dbReference type="SAM" id="Phobius"/>
    </source>
</evidence>
<gene>
    <name evidence="4" type="ORF">G3I70_36005</name>
</gene>
<dbReference type="PANTHER" id="PTHR37042:SF4">
    <property type="entry name" value="OUTER MEMBRANE PROTEIN RV1973"/>
    <property type="match status" value="1"/>
</dbReference>
<keyword evidence="2 3" id="KW-0472">Membrane</keyword>
<accession>A0A6L9QRT9</accession>
<organism evidence="4 5">
    <name type="scientific">Actinomadura bangladeshensis</name>
    <dbReference type="NCBI Taxonomy" id="453573"/>
    <lineage>
        <taxon>Bacteria</taxon>
        <taxon>Bacillati</taxon>
        <taxon>Actinomycetota</taxon>
        <taxon>Actinomycetes</taxon>
        <taxon>Streptosporangiales</taxon>
        <taxon>Thermomonosporaceae</taxon>
        <taxon>Actinomadura</taxon>
    </lineage>
</organism>
<evidence type="ECO:0008006" key="6">
    <source>
        <dbReference type="Google" id="ProtNLM"/>
    </source>
</evidence>
<name>A0A6L9QRT9_9ACTN</name>
<keyword evidence="3" id="KW-1133">Transmembrane helix</keyword>
<keyword evidence="3" id="KW-0812">Transmembrane</keyword>
<reference evidence="4 5" key="1">
    <citation type="submission" date="2020-01" db="EMBL/GenBank/DDBJ databases">
        <title>Insect and environment-associated Actinomycetes.</title>
        <authorList>
            <person name="Currrie C."/>
            <person name="Chevrette M."/>
            <person name="Carlson C."/>
            <person name="Stubbendieck R."/>
            <person name="Wendt-Pienkowski E."/>
        </authorList>
    </citation>
    <scope>NUCLEOTIDE SEQUENCE [LARGE SCALE GENOMIC DNA]</scope>
    <source>
        <strain evidence="4 5">SID10258</strain>
    </source>
</reference>